<feature type="non-terminal residue" evidence="2">
    <location>
        <position position="1"/>
    </location>
</feature>
<evidence type="ECO:0000256" key="1">
    <source>
        <dbReference type="SAM" id="MobiDB-lite"/>
    </source>
</evidence>
<evidence type="ECO:0000313" key="2">
    <source>
        <dbReference type="EMBL" id="CDW17357.1"/>
    </source>
</evidence>
<sequence length="142" mass="15143">RHCCLHQRCPGSLSPTMAWTSPATSSEDLPRHQRPSILPRSWPLRSPCTALSSTSPSPPCLRITSAGHRGQPFWQPHPVSPLPSLPVTPRSALLAGISPCSCTRSPGADWDSSATTCRISAVQPMCSLTSPTRATHWSSGAP</sequence>
<reference evidence="2" key="1">
    <citation type="submission" date="2014-06" db="EMBL/GenBank/DDBJ databases">
        <title>microbial ecology of the ammonia inhibition.</title>
        <authorList>
            <person name="Lv Z."/>
            <person name="Nikolausz M."/>
            <person name="Kleinsteuber S."/>
            <person name="Harms H."/>
        </authorList>
    </citation>
    <scope>NUCLEOTIDE SEQUENCE</scope>
</reference>
<protein>
    <submittedName>
        <fullName evidence="2">Methyl coenzyme M reductase alpha subunit</fullName>
    </submittedName>
</protein>
<feature type="region of interest" description="Disordered" evidence="1">
    <location>
        <begin position="16"/>
        <end position="36"/>
    </location>
</feature>
<name>A0A077YWA7_9EURY</name>
<accession>A0A077YWA7</accession>
<feature type="non-terminal residue" evidence="2">
    <location>
        <position position="142"/>
    </location>
</feature>
<dbReference type="AlphaFoldDB" id="A0A077YWA7"/>
<dbReference type="EMBL" id="LM643805">
    <property type="protein sequence ID" value="CDW17357.1"/>
    <property type="molecule type" value="Genomic_DNA"/>
</dbReference>
<gene>
    <name evidence="2" type="primary">mcrA</name>
</gene>
<feature type="compositionally biased region" description="Polar residues" evidence="1">
    <location>
        <begin position="16"/>
        <end position="27"/>
    </location>
</feature>
<organism evidence="2">
    <name type="scientific">uncultured methanogenic archaeon</name>
    <dbReference type="NCBI Taxonomy" id="198240"/>
    <lineage>
        <taxon>Archaea</taxon>
        <taxon>Methanobacteriati</taxon>
        <taxon>Methanobacteriota</taxon>
        <taxon>environmental samples</taxon>
    </lineage>
</organism>
<proteinExistence type="predicted"/>